<evidence type="ECO:0000313" key="7">
    <source>
        <dbReference type="Proteomes" id="UP000235963"/>
    </source>
</evidence>
<sequence length="283" mass="31601">MEKQQSVLDTIHILYDQFFEQEKKIANYIIQHHQDVVNMTIGELAEACGTSVATISRFCRKCKVDGFHHLKISLAKEIVESDNPVPVSNTISKDDIGQSLQNILANKTEELKQTISFIDENEFRDILETIQEANLVQLVAVGNTIPVAIDGAFRFNEIGIKAVSGTIWETQLAFALSLKKGDVMIAISNSGESRQVVKMVEEAKENGVTTIGITNNPNSKIASIADYHLQTATREKLFLNEFCFSRVSAMTVIETIYLFLTVGQKSSYHELSKRESLLADEKL</sequence>
<proteinExistence type="predicted"/>
<dbReference type="InterPro" id="IPR047640">
    <property type="entry name" value="RpiR-like"/>
</dbReference>
<comment type="caution">
    <text evidence="6">The sequence shown here is derived from an EMBL/GenBank/DDBJ whole genome shotgun (WGS) entry which is preliminary data.</text>
</comment>
<organism evidence="6 7">
    <name type="scientific">Streptococcus penaeicida</name>
    <dbReference type="NCBI Taxonomy" id="1765960"/>
    <lineage>
        <taxon>Bacteria</taxon>
        <taxon>Bacillati</taxon>
        <taxon>Bacillota</taxon>
        <taxon>Bacilli</taxon>
        <taxon>Lactobacillales</taxon>
        <taxon>Streptococcaceae</taxon>
        <taxon>Streptococcus</taxon>
    </lineage>
</organism>
<dbReference type="Gene3D" id="1.10.10.10">
    <property type="entry name" value="Winged helix-like DNA-binding domain superfamily/Winged helix DNA-binding domain"/>
    <property type="match status" value="1"/>
</dbReference>
<protein>
    <submittedName>
        <fullName evidence="6">RpiR family transcriptional regulator</fullName>
    </submittedName>
</protein>
<feature type="domain" description="SIS" evidence="5">
    <location>
        <begin position="126"/>
        <end position="282"/>
    </location>
</feature>
<dbReference type="Gene3D" id="3.40.50.10490">
    <property type="entry name" value="Glucose-6-phosphate isomerase like protein, domain 1"/>
    <property type="match status" value="1"/>
</dbReference>
<dbReference type="InterPro" id="IPR009057">
    <property type="entry name" value="Homeodomain-like_sf"/>
</dbReference>
<dbReference type="InterPro" id="IPR036388">
    <property type="entry name" value="WH-like_DNA-bd_sf"/>
</dbReference>
<dbReference type="InterPro" id="IPR001347">
    <property type="entry name" value="SIS_dom"/>
</dbReference>
<dbReference type="InterPro" id="IPR000281">
    <property type="entry name" value="HTH_RpiR"/>
</dbReference>
<evidence type="ECO:0000259" key="5">
    <source>
        <dbReference type="PROSITE" id="PS51464"/>
    </source>
</evidence>
<dbReference type="EMBL" id="LOCM01000029">
    <property type="protein sequence ID" value="PND47288.1"/>
    <property type="molecule type" value="Genomic_DNA"/>
</dbReference>
<gene>
    <name evidence="6" type="ORF">AT575_07745</name>
</gene>
<evidence type="ECO:0000256" key="1">
    <source>
        <dbReference type="ARBA" id="ARBA00023015"/>
    </source>
</evidence>
<dbReference type="Pfam" id="PF01380">
    <property type="entry name" value="SIS"/>
    <property type="match status" value="1"/>
</dbReference>
<dbReference type="InterPro" id="IPR046348">
    <property type="entry name" value="SIS_dom_sf"/>
</dbReference>
<dbReference type="GO" id="GO:0097367">
    <property type="term" value="F:carbohydrate derivative binding"/>
    <property type="evidence" value="ECO:0007669"/>
    <property type="project" value="InterPro"/>
</dbReference>
<evidence type="ECO:0000313" key="6">
    <source>
        <dbReference type="EMBL" id="PND47288.1"/>
    </source>
</evidence>
<dbReference type="CDD" id="cd05013">
    <property type="entry name" value="SIS_RpiR"/>
    <property type="match status" value="1"/>
</dbReference>
<evidence type="ECO:0000259" key="4">
    <source>
        <dbReference type="PROSITE" id="PS51071"/>
    </source>
</evidence>
<name>A0A2N8LAV0_9STRE</name>
<keyword evidence="3" id="KW-0804">Transcription</keyword>
<evidence type="ECO:0000256" key="2">
    <source>
        <dbReference type="ARBA" id="ARBA00023125"/>
    </source>
</evidence>
<dbReference type="PANTHER" id="PTHR30514:SF1">
    <property type="entry name" value="HTH-TYPE TRANSCRIPTIONAL REGULATOR HEXR-RELATED"/>
    <property type="match status" value="1"/>
</dbReference>
<dbReference type="Proteomes" id="UP000235963">
    <property type="component" value="Unassembled WGS sequence"/>
</dbReference>
<reference evidence="6 7" key="1">
    <citation type="submission" date="2015-12" db="EMBL/GenBank/DDBJ databases">
        <title>Streptococcus penaeicida sp. nov.</title>
        <authorList>
            <person name="Gomez-Gil B."/>
            <person name="Morales-Covarrubias M."/>
        </authorList>
    </citation>
    <scope>NUCLEOTIDE SEQUENCE [LARGE SCALE GENOMIC DNA]</scope>
    <source>
        <strain evidence="6 7">CAIM 1838</strain>
    </source>
</reference>
<dbReference type="GO" id="GO:0003700">
    <property type="term" value="F:DNA-binding transcription factor activity"/>
    <property type="evidence" value="ECO:0007669"/>
    <property type="project" value="InterPro"/>
</dbReference>
<dbReference type="OrthoDB" id="1648815at2"/>
<dbReference type="SUPFAM" id="SSF46689">
    <property type="entry name" value="Homeodomain-like"/>
    <property type="match status" value="1"/>
</dbReference>
<dbReference type="GO" id="GO:0003677">
    <property type="term" value="F:DNA binding"/>
    <property type="evidence" value="ECO:0007669"/>
    <property type="project" value="UniProtKB-KW"/>
</dbReference>
<dbReference type="SUPFAM" id="SSF53697">
    <property type="entry name" value="SIS domain"/>
    <property type="match status" value="1"/>
</dbReference>
<evidence type="ECO:0000256" key="3">
    <source>
        <dbReference type="ARBA" id="ARBA00023163"/>
    </source>
</evidence>
<dbReference type="GO" id="GO:1901135">
    <property type="term" value="P:carbohydrate derivative metabolic process"/>
    <property type="evidence" value="ECO:0007669"/>
    <property type="project" value="InterPro"/>
</dbReference>
<feature type="domain" description="HTH rpiR-type" evidence="4">
    <location>
        <begin position="5"/>
        <end position="81"/>
    </location>
</feature>
<dbReference type="Pfam" id="PF01418">
    <property type="entry name" value="HTH_6"/>
    <property type="match status" value="1"/>
</dbReference>
<dbReference type="PROSITE" id="PS51464">
    <property type="entry name" value="SIS"/>
    <property type="match status" value="1"/>
</dbReference>
<accession>A0A2N8LAV0</accession>
<dbReference type="RefSeq" id="WP_102777872.1">
    <property type="nucleotide sequence ID" value="NZ_CBCSGP010000003.1"/>
</dbReference>
<dbReference type="InterPro" id="IPR035472">
    <property type="entry name" value="RpiR-like_SIS"/>
</dbReference>
<keyword evidence="7" id="KW-1185">Reference proteome</keyword>
<dbReference type="PROSITE" id="PS51071">
    <property type="entry name" value="HTH_RPIR"/>
    <property type="match status" value="1"/>
</dbReference>
<keyword evidence="2" id="KW-0238">DNA-binding</keyword>
<keyword evidence="1" id="KW-0805">Transcription regulation</keyword>
<dbReference type="AlphaFoldDB" id="A0A2N8LAV0"/>
<dbReference type="PANTHER" id="PTHR30514">
    <property type="entry name" value="GLUCOKINASE"/>
    <property type="match status" value="1"/>
</dbReference>